<evidence type="ECO:0000256" key="1">
    <source>
        <dbReference type="SAM" id="MobiDB-lite"/>
    </source>
</evidence>
<accession>L5KD40</accession>
<protein>
    <submittedName>
        <fullName evidence="2">Uncharacterized protein</fullName>
    </submittedName>
</protein>
<name>L5KD40_PTEAL</name>
<dbReference type="InParanoid" id="L5KD40"/>
<sequence length="88" mass="9569">MQLGSELKVKQVAASSSRWLAELGLGRPPSCPCCKVRDDLSGAHTRHSLHLPPPHGVQSGSHLSSMHAWHPKHCGWDSGRFIVGVRTL</sequence>
<keyword evidence="3" id="KW-1185">Reference proteome</keyword>
<feature type="region of interest" description="Disordered" evidence="1">
    <location>
        <begin position="45"/>
        <end position="64"/>
    </location>
</feature>
<reference evidence="3" key="1">
    <citation type="journal article" date="2013" name="Science">
        <title>Comparative analysis of bat genomes provides insight into the evolution of flight and immunity.</title>
        <authorList>
            <person name="Zhang G."/>
            <person name="Cowled C."/>
            <person name="Shi Z."/>
            <person name="Huang Z."/>
            <person name="Bishop-Lilly K.A."/>
            <person name="Fang X."/>
            <person name="Wynne J.W."/>
            <person name="Xiong Z."/>
            <person name="Baker M.L."/>
            <person name="Zhao W."/>
            <person name="Tachedjian M."/>
            <person name="Zhu Y."/>
            <person name="Zhou P."/>
            <person name="Jiang X."/>
            <person name="Ng J."/>
            <person name="Yang L."/>
            <person name="Wu L."/>
            <person name="Xiao J."/>
            <person name="Feng Y."/>
            <person name="Chen Y."/>
            <person name="Sun X."/>
            <person name="Zhang Y."/>
            <person name="Marsh G.A."/>
            <person name="Crameri G."/>
            <person name="Broder C.C."/>
            <person name="Frey K.G."/>
            <person name="Wang L.F."/>
            <person name="Wang J."/>
        </authorList>
    </citation>
    <scope>NUCLEOTIDE SEQUENCE [LARGE SCALE GENOMIC DNA]</scope>
</reference>
<organism evidence="2 3">
    <name type="scientific">Pteropus alecto</name>
    <name type="common">Black flying fox</name>
    <dbReference type="NCBI Taxonomy" id="9402"/>
    <lineage>
        <taxon>Eukaryota</taxon>
        <taxon>Metazoa</taxon>
        <taxon>Chordata</taxon>
        <taxon>Craniata</taxon>
        <taxon>Vertebrata</taxon>
        <taxon>Euteleostomi</taxon>
        <taxon>Mammalia</taxon>
        <taxon>Eutheria</taxon>
        <taxon>Laurasiatheria</taxon>
        <taxon>Chiroptera</taxon>
        <taxon>Yinpterochiroptera</taxon>
        <taxon>Pteropodoidea</taxon>
        <taxon>Pteropodidae</taxon>
        <taxon>Pteropodinae</taxon>
        <taxon>Pteropus</taxon>
    </lineage>
</organism>
<evidence type="ECO:0000313" key="3">
    <source>
        <dbReference type="Proteomes" id="UP000010552"/>
    </source>
</evidence>
<dbReference type="EMBL" id="KB030893">
    <property type="protein sequence ID" value="ELK08383.1"/>
    <property type="molecule type" value="Genomic_DNA"/>
</dbReference>
<gene>
    <name evidence="2" type="ORF">PAL_GLEAN10009974</name>
</gene>
<evidence type="ECO:0000313" key="2">
    <source>
        <dbReference type="EMBL" id="ELK08383.1"/>
    </source>
</evidence>
<proteinExistence type="predicted"/>
<dbReference type="Proteomes" id="UP000010552">
    <property type="component" value="Unassembled WGS sequence"/>
</dbReference>
<dbReference type="AlphaFoldDB" id="L5KD40"/>